<reference evidence="2 3" key="1">
    <citation type="journal article" date="2021" name="Int. J. Syst. Evol. Microbiol.">
        <title>Amazonocrinis nigriterrae gen. nov., sp. nov., Atlanticothrix silvestris gen. nov., sp. nov. and Dendronalium phyllosphericum gen. nov., sp. nov., nostocacean cyanobacteria from Brazilian environments.</title>
        <authorList>
            <person name="Alvarenga D.O."/>
            <person name="Andreote A.P.D."/>
            <person name="Branco L.H.Z."/>
            <person name="Delbaje E."/>
            <person name="Cruz R.B."/>
            <person name="Varani A.M."/>
            <person name="Fiore M.F."/>
        </authorList>
    </citation>
    <scope>NUCLEOTIDE SEQUENCE [LARGE SCALE GENOMIC DNA]</scope>
    <source>
        <strain evidence="2 3">CENA369</strain>
    </source>
</reference>
<dbReference type="EMBL" id="JAECZA010000005">
    <property type="protein sequence ID" value="MBH8571917.1"/>
    <property type="molecule type" value="Genomic_DNA"/>
</dbReference>
<dbReference type="SUPFAM" id="SSF53448">
    <property type="entry name" value="Nucleotide-diphospho-sugar transferases"/>
    <property type="match status" value="1"/>
</dbReference>
<dbReference type="Proteomes" id="UP000662314">
    <property type="component" value="Unassembled WGS sequence"/>
</dbReference>
<dbReference type="Pfam" id="PF00535">
    <property type="entry name" value="Glycos_transf_2"/>
    <property type="match status" value="1"/>
</dbReference>
<dbReference type="InterPro" id="IPR001173">
    <property type="entry name" value="Glyco_trans_2-like"/>
</dbReference>
<name>A0A8J7I3S4_9NOST</name>
<protein>
    <submittedName>
        <fullName evidence="2">Glycosyltransferase</fullName>
    </submittedName>
</protein>
<proteinExistence type="predicted"/>
<sequence>MDFTVAICTYNGAKRIPEVLECLSKQVDLEGIKWEVLVVDNNSTDNTGEIISKYAQKWRLDCQLRCVFEPIQGLAAARQQAIESAKSNLIGFLDDDNLPVENWVSEAYSFGHKNPKIGAYGSIIYPKLDTPIPAYFKQINSLLAVNNPGDSSFCYARDAKPRKVPAGAGCVVRKQAWLECVPSKLSRQGRDENKSKIAGCGEDTEALYHIQNSHWEIWHNPQMKIYHHIEARRLERDYLLKLSRGFGLANYTFRLTRLYPWQRPFMVFLTPFYIISDGYKLISYYLRYRNQFATDIGKACEYQGRIGRFMSSFSLLK</sequence>
<dbReference type="PANTHER" id="PTHR22916">
    <property type="entry name" value="GLYCOSYLTRANSFERASE"/>
    <property type="match status" value="1"/>
</dbReference>
<evidence type="ECO:0000313" key="2">
    <source>
        <dbReference type="EMBL" id="MBH8571917.1"/>
    </source>
</evidence>
<gene>
    <name evidence="2" type="ORF">I8752_02495</name>
</gene>
<evidence type="ECO:0000313" key="3">
    <source>
        <dbReference type="Proteomes" id="UP000662314"/>
    </source>
</evidence>
<dbReference type="AlphaFoldDB" id="A0A8J7I3S4"/>
<dbReference type="NCBIfam" id="NF038302">
    <property type="entry name" value="EPS_HpsE"/>
    <property type="match status" value="1"/>
</dbReference>
<dbReference type="RefSeq" id="WP_214430754.1">
    <property type="nucleotide sequence ID" value="NZ_CAWPUQ010000284.1"/>
</dbReference>
<evidence type="ECO:0000259" key="1">
    <source>
        <dbReference type="Pfam" id="PF00535"/>
    </source>
</evidence>
<dbReference type="InterPro" id="IPR029044">
    <property type="entry name" value="Nucleotide-diphossugar_trans"/>
</dbReference>
<dbReference type="Gene3D" id="3.90.550.10">
    <property type="entry name" value="Spore Coat Polysaccharide Biosynthesis Protein SpsA, Chain A"/>
    <property type="match status" value="1"/>
</dbReference>
<dbReference type="CDD" id="cd00761">
    <property type="entry name" value="Glyco_tranf_GTA_type"/>
    <property type="match status" value="1"/>
</dbReference>
<keyword evidence="3" id="KW-1185">Reference proteome</keyword>
<feature type="domain" description="Glycosyltransferase 2-like" evidence="1">
    <location>
        <begin position="4"/>
        <end position="139"/>
    </location>
</feature>
<accession>A0A8J7I3S4</accession>
<comment type="caution">
    <text evidence="2">The sequence shown here is derived from an EMBL/GenBank/DDBJ whole genome shotgun (WGS) entry which is preliminary data.</text>
</comment>
<organism evidence="2 3">
    <name type="scientific">Dendronalium phyllosphericum CENA369</name>
    <dbReference type="NCBI Taxonomy" id="1725256"/>
    <lineage>
        <taxon>Bacteria</taxon>
        <taxon>Bacillati</taxon>
        <taxon>Cyanobacteriota</taxon>
        <taxon>Cyanophyceae</taxon>
        <taxon>Nostocales</taxon>
        <taxon>Nostocaceae</taxon>
        <taxon>Dendronalium</taxon>
        <taxon>Dendronalium phyllosphericum</taxon>
    </lineage>
</organism>